<dbReference type="RefSeq" id="WP_369497425.1">
    <property type="nucleotide sequence ID" value="NZ_JBFZPZ010000005.1"/>
</dbReference>
<dbReference type="PROSITE" id="PS50932">
    <property type="entry name" value="HTH_LACI_2"/>
    <property type="match status" value="1"/>
</dbReference>
<dbReference type="GO" id="GO:0003677">
    <property type="term" value="F:DNA binding"/>
    <property type="evidence" value="ECO:0007669"/>
    <property type="project" value="UniProtKB-KW"/>
</dbReference>
<dbReference type="InterPro" id="IPR046335">
    <property type="entry name" value="LacI/GalR-like_sensor"/>
</dbReference>
<dbReference type="CDD" id="cd01392">
    <property type="entry name" value="HTH_LacI"/>
    <property type="match status" value="1"/>
</dbReference>
<reference evidence="5 6" key="1">
    <citation type="submission" date="2024-03" db="EMBL/GenBank/DDBJ databases">
        <title>Role of Flies in the Dissemination of Carbapenem-Resistant Enterobacteriaceae (CRE): An Epidemiological and Genomic Study in China.</title>
        <authorList>
            <person name="Chen K."/>
            <person name="Zhang R."/>
            <person name="Chen S."/>
        </authorList>
    </citation>
    <scope>NUCLEOTIDE SEQUENCE [LARGE SCALE GENOMIC DNA]</scope>
    <source>
        <strain evidence="6">fly-313</strain>
    </source>
</reference>
<gene>
    <name evidence="5" type="ORF">AB7Z85_08140</name>
</gene>
<dbReference type="SUPFAM" id="SSF53822">
    <property type="entry name" value="Periplasmic binding protein-like I"/>
    <property type="match status" value="1"/>
</dbReference>
<dbReference type="SUPFAM" id="SSF47413">
    <property type="entry name" value="lambda repressor-like DNA-binding domains"/>
    <property type="match status" value="1"/>
</dbReference>
<dbReference type="SMART" id="SM00354">
    <property type="entry name" value="HTH_LACI"/>
    <property type="match status" value="1"/>
</dbReference>
<organism evidence="5 6">
    <name type="scientific">Pseudenterobacter timonensis</name>
    <dbReference type="NCBI Taxonomy" id="1755099"/>
    <lineage>
        <taxon>Bacteria</taxon>
        <taxon>Pseudomonadati</taxon>
        <taxon>Pseudomonadota</taxon>
        <taxon>Gammaproteobacteria</taxon>
        <taxon>Enterobacterales</taxon>
        <taxon>Enterobacteriaceae</taxon>
        <taxon>Pseudenterobacter</taxon>
    </lineage>
</organism>
<dbReference type="InterPro" id="IPR000843">
    <property type="entry name" value="HTH_LacI"/>
</dbReference>
<evidence type="ECO:0000259" key="4">
    <source>
        <dbReference type="PROSITE" id="PS50932"/>
    </source>
</evidence>
<dbReference type="InterPro" id="IPR010982">
    <property type="entry name" value="Lambda_DNA-bd_dom_sf"/>
</dbReference>
<evidence type="ECO:0000313" key="6">
    <source>
        <dbReference type="Proteomes" id="UP001561463"/>
    </source>
</evidence>
<dbReference type="EMBL" id="JBFZPZ010000005">
    <property type="protein sequence ID" value="MEX9252476.1"/>
    <property type="molecule type" value="Genomic_DNA"/>
</dbReference>
<comment type="caution">
    <text evidence="5">The sequence shown here is derived from an EMBL/GenBank/DDBJ whole genome shotgun (WGS) entry which is preliminary data.</text>
</comment>
<dbReference type="PRINTS" id="PR00036">
    <property type="entry name" value="HTHLACI"/>
</dbReference>
<name>A0ABV4A4Q5_9ENTR</name>
<dbReference type="PANTHER" id="PTHR30146:SF153">
    <property type="entry name" value="LACTOSE OPERON REPRESSOR"/>
    <property type="match status" value="1"/>
</dbReference>
<keyword evidence="2 5" id="KW-0238">DNA-binding</keyword>
<keyword evidence="1" id="KW-0805">Transcription regulation</keyword>
<evidence type="ECO:0000256" key="2">
    <source>
        <dbReference type="ARBA" id="ARBA00023125"/>
    </source>
</evidence>
<dbReference type="Gene3D" id="1.10.260.40">
    <property type="entry name" value="lambda repressor-like DNA-binding domains"/>
    <property type="match status" value="1"/>
</dbReference>
<proteinExistence type="predicted"/>
<evidence type="ECO:0000256" key="3">
    <source>
        <dbReference type="ARBA" id="ARBA00023163"/>
    </source>
</evidence>
<dbReference type="PANTHER" id="PTHR30146">
    <property type="entry name" value="LACI-RELATED TRANSCRIPTIONAL REPRESSOR"/>
    <property type="match status" value="1"/>
</dbReference>
<dbReference type="Proteomes" id="UP001561463">
    <property type="component" value="Unassembled WGS sequence"/>
</dbReference>
<sequence length="360" mass="38381">MKVKQVTLYDVADYAGVSYQTVSRVVNQASHVSVKTREKVEAAMAALNYIPNRVAQQLAGKQTPLIGVATANLALHAPSQIVAAIKSRADQSGASVVIAMVERSGAQACKEAVYNLLSQRVSGLIINYPLDEEDALTVAAACGATPVLFLDVSDNTPVNSIIFSHDEGARLGVEHLIGQGHQRIALLAGPKASVSARLRLAGWHKHLARHQLKAVAEYEGDWSAMSGFLQTQRMLNDGALPGAMLVANDQMALGAMRAISESGLRVGGDISVIGYDDTEDSACYIPPLTTIRQNFPLLGQTSVDRLLHLARGDAATGNQLLPVTLVERKTVLPPQTQSASPEALAESLMQLARQVARLPR</sequence>
<keyword evidence="3" id="KW-0804">Transcription</keyword>
<evidence type="ECO:0000313" key="5">
    <source>
        <dbReference type="EMBL" id="MEX9252476.1"/>
    </source>
</evidence>
<feature type="domain" description="HTH lacI-type" evidence="4">
    <location>
        <begin position="6"/>
        <end position="60"/>
    </location>
</feature>
<protein>
    <submittedName>
        <fullName evidence="5">LacI family DNA-binding transcriptional regulator</fullName>
    </submittedName>
</protein>
<dbReference type="Pfam" id="PF13377">
    <property type="entry name" value="Peripla_BP_3"/>
    <property type="match status" value="1"/>
</dbReference>
<keyword evidence="6" id="KW-1185">Reference proteome</keyword>
<dbReference type="Pfam" id="PF00356">
    <property type="entry name" value="LacI"/>
    <property type="match status" value="1"/>
</dbReference>
<accession>A0ABV4A4Q5</accession>
<dbReference type="Gene3D" id="3.40.50.2300">
    <property type="match status" value="2"/>
</dbReference>
<dbReference type="NCBIfam" id="NF007075">
    <property type="entry name" value="PRK09526.1"/>
    <property type="match status" value="1"/>
</dbReference>
<dbReference type="PROSITE" id="PS00356">
    <property type="entry name" value="HTH_LACI_1"/>
    <property type="match status" value="1"/>
</dbReference>
<evidence type="ECO:0000256" key="1">
    <source>
        <dbReference type="ARBA" id="ARBA00023015"/>
    </source>
</evidence>
<dbReference type="InterPro" id="IPR028082">
    <property type="entry name" value="Peripla_BP_I"/>
</dbReference>